<keyword evidence="7 9" id="KW-0460">Magnesium</keyword>
<feature type="binding site" description="in other chain" evidence="9">
    <location>
        <begin position="306"/>
        <end position="309"/>
    </location>
    <ligand>
        <name>substrate</name>
        <note>ligand shared between dimeric partners</note>
    </ligand>
</feature>
<dbReference type="InterPro" id="IPR022953">
    <property type="entry name" value="ATP_PFK"/>
</dbReference>
<keyword evidence="9" id="KW-0067">ATP-binding</keyword>
<evidence type="ECO:0000256" key="6">
    <source>
        <dbReference type="ARBA" id="ARBA00022777"/>
    </source>
</evidence>
<evidence type="ECO:0000256" key="1">
    <source>
        <dbReference type="ARBA" id="ARBA00001946"/>
    </source>
</evidence>
<dbReference type="InterPro" id="IPR012003">
    <property type="entry name" value="ATP_PFK_prok-type"/>
</dbReference>
<dbReference type="EC" id="2.7.1.11" evidence="9"/>
<dbReference type="GO" id="GO:0003872">
    <property type="term" value="F:6-phosphofructokinase activity"/>
    <property type="evidence" value="ECO:0007669"/>
    <property type="project" value="UniProtKB-EC"/>
</dbReference>
<dbReference type="Gene3D" id="3.40.50.450">
    <property type="match status" value="1"/>
</dbReference>
<feature type="active site" description="Proton acceptor" evidence="9">
    <location>
        <position position="162"/>
    </location>
</feature>
<comment type="catalytic activity">
    <reaction evidence="9">
        <text>beta-D-fructose 6-phosphate + ATP = beta-D-fructose 1,6-bisphosphate + ADP + H(+)</text>
        <dbReference type="Rhea" id="RHEA:16109"/>
        <dbReference type="ChEBI" id="CHEBI:15378"/>
        <dbReference type="ChEBI" id="CHEBI:30616"/>
        <dbReference type="ChEBI" id="CHEBI:32966"/>
        <dbReference type="ChEBI" id="CHEBI:57634"/>
        <dbReference type="ChEBI" id="CHEBI:456216"/>
        <dbReference type="EC" id="2.7.1.11"/>
    </reaction>
</comment>
<evidence type="ECO:0000256" key="5">
    <source>
        <dbReference type="ARBA" id="ARBA00022723"/>
    </source>
</evidence>
<feature type="binding site" description="in other chain" evidence="9">
    <location>
        <position position="257"/>
    </location>
    <ligand>
        <name>substrate</name>
        <note>ligand shared between dimeric partners</note>
    </ligand>
</feature>
<keyword evidence="9" id="KW-0547">Nucleotide-binding</keyword>
<dbReference type="InterPro" id="IPR000023">
    <property type="entry name" value="Phosphofructokinase_dom"/>
</dbReference>
<dbReference type="EMBL" id="JACOFU010000002">
    <property type="protein sequence ID" value="MBC3831411.1"/>
    <property type="molecule type" value="Genomic_DNA"/>
</dbReference>
<dbReference type="PRINTS" id="PR00476">
    <property type="entry name" value="PHFRCTKINASE"/>
</dbReference>
<keyword evidence="8 9" id="KW-0324">Glycolysis</keyword>
<feature type="binding site" evidence="9">
    <location>
        <begin position="133"/>
        <end position="136"/>
    </location>
    <ligand>
        <name>ATP</name>
        <dbReference type="ChEBI" id="CHEBI:30616"/>
    </ligand>
</feature>
<gene>
    <name evidence="9" type="primary">pfkA</name>
    <name evidence="11" type="ORF">H8K33_07815</name>
</gene>
<dbReference type="PROSITE" id="PS00433">
    <property type="entry name" value="PHOSPHOFRUCTOKINASE"/>
    <property type="match status" value="1"/>
</dbReference>
<proteinExistence type="inferred from homology"/>
<name>A0ABR6XPP4_9BURK</name>
<dbReference type="Proteomes" id="UP000643610">
    <property type="component" value="Unassembled WGS sequence"/>
</dbReference>
<feature type="binding site" evidence="9">
    <location>
        <position position="24"/>
    </location>
    <ligand>
        <name>ATP</name>
        <dbReference type="ChEBI" id="CHEBI:30616"/>
    </ligand>
</feature>
<dbReference type="InterPro" id="IPR012829">
    <property type="entry name" value="Phosphofructokinase_III"/>
</dbReference>
<sequence length="382" mass="40930">MSFSIPNANPSNPIRRIAISTGGGDAPGLNAVIRAVVLAALQRGWECFGIREGFNGILRPDRFPIDGVFAISKDQVRGINHLGGTILGTTNHGNPMRFVMKNADGSEYEVDRTDDIIQHLRAMEIDALICIGGDGTLTIAHALHQRGLAQGLRVIGVPKTIDNDLDKTYTTFGFDTAVAFATECIDRLHSTAESHRRIMVVEVMGRYAGWIALHAGMASTAHAILIPEIPYDIHQVAQKIHARTKAGRHYSIVVVAEGAQAKDGQRVLEEQARVGGVERLGGVGEQLAHQLEAITGKEARAVVLGHLLRGGSPTSFDRLSAMRFGAAAVRALDEGHSGIMVALAFPNVEYVNLAEVAGRMKAVPLDGDTIQTGRDIGICFGD</sequence>
<comment type="subcellular location">
    <subcellularLocation>
        <location evidence="9">Cytoplasm</location>
    </subcellularLocation>
</comment>
<evidence type="ECO:0000256" key="7">
    <source>
        <dbReference type="ARBA" id="ARBA00022842"/>
    </source>
</evidence>
<dbReference type="InterPro" id="IPR035966">
    <property type="entry name" value="PKF_sf"/>
</dbReference>
<protein>
    <recommendedName>
        <fullName evidence="9">ATP-dependent 6-phosphofructokinase</fullName>
        <shortName evidence="9">ATP-PFK</shortName>
        <shortName evidence="9">Phosphofructokinase</shortName>
        <ecNumber evidence="9">2.7.1.11</ecNumber>
    </recommendedName>
    <alternativeName>
        <fullName evidence="9">Phosphohexokinase</fullName>
    </alternativeName>
</protein>
<feature type="binding site" description="in other chain" evidence="9">
    <location>
        <begin position="204"/>
        <end position="206"/>
    </location>
    <ligand>
        <name>substrate</name>
        <note>ligand shared between dimeric partners</note>
    </ligand>
</feature>
<evidence type="ECO:0000256" key="2">
    <source>
        <dbReference type="ARBA" id="ARBA00004679"/>
    </source>
</evidence>
<feature type="domain" description="Phosphofructokinase" evidence="10">
    <location>
        <begin position="16"/>
        <end position="332"/>
    </location>
</feature>
<evidence type="ECO:0000259" key="10">
    <source>
        <dbReference type="Pfam" id="PF00365"/>
    </source>
</evidence>
<dbReference type="RefSeq" id="WP_186890408.1">
    <property type="nucleotide sequence ID" value="NZ_JACOFU010000002.1"/>
</dbReference>
<dbReference type="Pfam" id="PF00365">
    <property type="entry name" value="PFK"/>
    <property type="match status" value="1"/>
</dbReference>
<comment type="cofactor">
    <cofactor evidence="1 9">
        <name>Mg(2+)</name>
        <dbReference type="ChEBI" id="CHEBI:18420"/>
    </cofactor>
</comment>
<feature type="binding site" evidence="9">
    <location>
        <position position="134"/>
    </location>
    <ligand>
        <name>Mg(2+)</name>
        <dbReference type="ChEBI" id="CHEBI:18420"/>
        <note>catalytic</note>
    </ligand>
</feature>
<keyword evidence="5 9" id="KW-0479">Metal-binding</keyword>
<comment type="pathway">
    <text evidence="2 9">Carbohydrate degradation; glycolysis; D-glyceraldehyde 3-phosphate and glycerone phosphate from D-glucose: step 3/4.</text>
</comment>
<keyword evidence="4 9" id="KW-0808">Transferase</keyword>
<evidence type="ECO:0000256" key="8">
    <source>
        <dbReference type="ARBA" id="ARBA00023152"/>
    </source>
</evidence>
<evidence type="ECO:0000313" key="11">
    <source>
        <dbReference type="EMBL" id="MBC3831411.1"/>
    </source>
</evidence>
<comment type="caution">
    <text evidence="11">The sequence shown here is derived from an EMBL/GenBank/DDBJ whole genome shotgun (WGS) entry which is preliminary data.</text>
</comment>
<feature type="binding site" description="in other chain" evidence="9">
    <location>
        <begin position="160"/>
        <end position="162"/>
    </location>
    <ligand>
        <name>substrate</name>
        <note>ligand shared between dimeric partners</note>
    </ligand>
</feature>
<feature type="binding site" evidence="9">
    <location>
        <position position="300"/>
    </location>
    <ligand>
        <name>substrate</name>
        <note>ligand shared between dimeric partners</note>
    </ligand>
</feature>
<dbReference type="SUPFAM" id="SSF53784">
    <property type="entry name" value="Phosphofructokinase"/>
    <property type="match status" value="1"/>
</dbReference>
<feature type="binding site" evidence="9">
    <location>
        <position position="197"/>
    </location>
    <ligand>
        <name>substrate</name>
        <note>ligand shared between dimeric partners</note>
    </ligand>
</feature>
<accession>A0ABR6XPP4</accession>
<dbReference type="NCBIfam" id="NF002872">
    <property type="entry name" value="PRK03202.1"/>
    <property type="match status" value="1"/>
</dbReference>
<evidence type="ECO:0000256" key="4">
    <source>
        <dbReference type="ARBA" id="ARBA00022679"/>
    </source>
</evidence>
<keyword evidence="6 9" id="KW-0418">Kinase</keyword>
<organism evidence="11 12">
    <name type="scientific">Undibacterium amnicola</name>
    <dbReference type="NCBI Taxonomy" id="1834038"/>
    <lineage>
        <taxon>Bacteria</taxon>
        <taxon>Pseudomonadati</taxon>
        <taxon>Pseudomonadota</taxon>
        <taxon>Betaproteobacteria</taxon>
        <taxon>Burkholderiales</taxon>
        <taxon>Oxalobacteraceae</taxon>
        <taxon>Undibacterium</taxon>
    </lineage>
</organism>
<comment type="caution">
    <text evidence="9">Lacks conserved residue(s) required for the propagation of feature annotation.</text>
</comment>
<dbReference type="HAMAP" id="MF_01976">
    <property type="entry name" value="Phosphofructokinase_III"/>
    <property type="match status" value="1"/>
</dbReference>
<evidence type="ECO:0000313" key="12">
    <source>
        <dbReference type="Proteomes" id="UP000643610"/>
    </source>
</evidence>
<feature type="site" description="Important for substrate specificity; cannot use PPi as phosphoryl donor" evidence="9">
    <location>
        <position position="135"/>
    </location>
</feature>
<evidence type="ECO:0000256" key="3">
    <source>
        <dbReference type="ARBA" id="ARBA00022490"/>
    </source>
</evidence>
<comment type="similarity">
    <text evidence="9">Belongs to the phosphofructokinase type A (PFKA) family. Mixed-substrate PFK group III subfamily.</text>
</comment>
<reference evidence="11 12" key="1">
    <citation type="submission" date="2020-08" db="EMBL/GenBank/DDBJ databases">
        <title>Novel species isolated from subtropical streams in China.</title>
        <authorList>
            <person name="Lu H."/>
        </authorList>
    </citation>
    <scope>NUCLEOTIDE SEQUENCE [LARGE SCALE GENOMIC DNA]</scope>
    <source>
        <strain evidence="11 12">KCTC 52442</strain>
    </source>
</reference>
<keyword evidence="3 9" id="KW-0963">Cytoplasm</keyword>
<keyword evidence="12" id="KW-1185">Reference proteome</keyword>
<dbReference type="Gene3D" id="3.40.50.460">
    <property type="entry name" value="Phosphofructokinase domain"/>
    <property type="match status" value="1"/>
</dbReference>
<comment type="subunit">
    <text evidence="9">Homodimer or homotetramer.</text>
</comment>
<dbReference type="InterPro" id="IPR015912">
    <property type="entry name" value="Phosphofructokinase_CS"/>
</dbReference>
<dbReference type="PANTHER" id="PTHR13697:SF52">
    <property type="entry name" value="ATP-DEPENDENT 6-PHOSPHOFRUCTOKINASE 3"/>
    <property type="match status" value="1"/>
</dbReference>
<comment type="function">
    <text evidence="9">Catalyzes the phosphorylation of D-fructose 6-phosphate to fructose 1,6-bisphosphate by ATP, the first committing step of glycolysis.</text>
</comment>
<evidence type="ECO:0000256" key="9">
    <source>
        <dbReference type="HAMAP-Rule" id="MF_01976"/>
    </source>
</evidence>
<dbReference type="PIRSF" id="PIRSF000532">
    <property type="entry name" value="ATP_PFK_prok"/>
    <property type="match status" value="1"/>
</dbReference>
<dbReference type="PANTHER" id="PTHR13697">
    <property type="entry name" value="PHOSPHOFRUCTOKINASE"/>
    <property type="match status" value="1"/>
</dbReference>